<organism evidence="1 2">
    <name type="scientific">Araneus ventricosus</name>
    <name type="common">Orbweaver spider</name>
    <name type="synonym">Epeira ventricosa</name>
    <dbReference type="NCBI Taxonomy" id="182803"/>
    <lineage>
        <taxon>Eukaryota</taxon>
        <taxon>Metazoa</taxon>
        <taxon>Ecdysozoa</taxon>
        <taxon>Arthropoda</taxon>
        <taxon>Chelicerata</taxon>
        <taxon>Arachnida</taxon>
        <taxon>Araneae</taxon>
        <taxon>Araneomorphae</taxon>
        <taxon>Entelegynae</taxon>
        <taxon>Araneoidea</taxon>
        <taxon>Araneidae</taxon>
        <taxon>Araneus</taxon>
    </lineage>
</organism>
<dbReference type="OrthoDB" id="5920525at2759"/>
<dbReference type="PANTHER" id="PTHR47331:SF1">
    <property type="entry name" value="GAG-LIKE PROTEIN"/>
    <property type="match status" value="1"/>
</dbReference>
<gene>
    <name evidence="1" type="ORF">AVEN_166275_1</name>
</gene>
<dbReference type="PANTHER" id="PTHR47331">
    <property type="entry name" value="PHD-TYPE DOMAIN-CONTAINING PROTEIN"/>
    <property type="match status" value="1"/>
</dbReference>
<comment type="caution">
    <text evidence="1">The sequence shown here is derived from an EMBL/GenBank/DDBJ whole genome shotgun (WGS) entry which is preliminary data.</text>
</comment>
<accession>A0A4Y2SEC5</accession>
<dbReference type="EMBL" id="BGPR01021366">
    <property type="protein sequence ID" value="GBN86582.1"/>
    <property type="molecule type" value="Genomic_DNA"/>
</dbReference>
<reference evidence="1 2" key="1">
    <citation type="journal article" date="2019" name="Sci. Rep.">
        <title>Orb-weaving spider Araneus ventricosus genome elucidates the spidroin gene catalogue.</title>
        <authorList>
            <person name="Kono N."/>
            <person name="Nakamura H."/>
            <person name="Ohtoshi R."/>
            <person name="Moran D.A.P."/>
            <person name="Shinohara A."/>
            <person name="Yoshida Y."/>
            <person name="Fujiwara M."/>
            <person name="Mori M."/>
            <person name="Tomita M."/>
            <person name="Arakawa K."/>
        </authorList>
    </citation>
    <scope>NUCLEOTIDE SEQUENCE [LARGE SCALE GENOMIC DNA]</scope>
</reference>
<keyword evidence="2" id="KW-1185">Reference proteome</keyword>
<name>A0A4Y2SEC5_ARAVE</name>
<proteinExistence type="predicted"/>
<evidence type="ECO:0000313" key="1">
    <source>
        <dbReference type="EMBL" id="GBN86582.1"/>
    </source>
</evidence>
<evidence type="ECO:0000313" key="2">
    <source>
        <dbReference type="Proteomes" id="UP000499080"/>
    </source>
</evidence>
<dbReference type="AlphaFoldDB" id="A0A4Y2SEC5"/>
<dbReference type="Proteomes" id="UP000499080">
    <property type="component" value="Unassembled WGS sequence"/>
</dbReference>
<sequence length="100" mass="11429">MATQYIDFIAEYFQFNDMERILDSVDLESSEYYIPHYADFCPESTSTPLGVVFDASARYRNGVSLNSILLNGGTVQQELLSIISRSRTYKYAFSADIKKM</sequence>
<protein>
    <submittedName>
        <fullName evidence="1">Uncharacterized protein</fullName>
    </submittedName>
</protein>